<dbReference type="Pfam" id="PF21467">
    <property type="entry name" value="BetaGal_gal-bd"/>
    <property type="match status" value="2"/>
</dbReference>
<feature type="domain" description="Beta-galactosidase 1-like first all-beta" evidence="6">
    <location>
        <begin position="501"/>
        <end position="556"/>
    </location>
</feature>
<dbReference type="WBParaSite" id="ACRNAN_scaffold772.g14207.t1">
    <property type="protein sequence ID" value="ACRNAN_scaffold772.g14207.t1"/>
    <property type="gene ID" value="ACRNAN_scaffold772.g14207"/>
</dbReference>
<dbReference type="GO" id="GO:0004553">
    <property type="term" value="F:hydrolase activity, hydrolyzing O-glycosyl compounds"/>
    <property type="evidence" value="ECO:0007669"/>
    <property type="project" value="InterPro"/>
</dbReference>
<dbReference type="InterPro" id="IPR048912">
    <property type="entry name" value="BetaGal1-like_ABD1"/>
</dbReference>
<evidence type="ECO:0000259" key="5">
    <source>
        <dbReference type="Pfam" id="PF01301"/>
    </source>
</evidence>
<dbReference type="Pfam" id="PF21317">
    <property type="entry name" value="BetaGal_ABD_1"/>
    <property type="match status" value="2"/>
</dbReference>
<evidence type="ECO:0000313" key="9">
    <source>
        <dbReference type="WBParaSite" id="ACRNAN_scaffold772.g14207.t1"/>
    </source>
</evidence>
<feature type="domain" description="Beta-galactosidase galactose-binding" evidence="7">
    <location>
        <begin position="603"/>
        <end position="657"/>
    </location>
</feature>
<evidence type="ECO:0000256" key="2">
    <source>
        <dbReference type="ARBA" id="ARBA00022801"/>
    </source>
</evidence>
<evidence type="ECO:0000256" key="3">
    <source>
        <dbReference type="ARBA" id="ARBA00023295"/>
    </source>
</evidence>
<dbReference type="InterPro" id="IPR031330">
    <property type="entry name" value="Gly_Hdrlase_35_cat"/>
</dbReference>
<accession>A0A914EH22</accession>
<sequence length="682" mass="75832">MAILHSSTPRATNYGQVTLQQIGTNLISTLTQIQEACHQALYPKNFEEIDHGYGYVLYTTTLAKGGKMLSSKLIRDYGYVFVNNVYQNQNGAILGYNNVSSIPINAQPGDVLRILVENRGRRVDGQNTDYNHKGLHNETIVDGVDITLNNWFACGINLTKASIDQLAQSAINENQQERAFPEKAVGLPGVFVGQFVANILTDTFFDSRGWGKGQLFINGYNIGRYWPTAGPQGRFTIFEFTLICGMTDCNESVHLASMQFKSMLHGICMSLWRELQVENEYGYAPACNHTYTVWLRDLLRSKLRNDTVLTTVDGSHQGALKCGTVPGALATVDFGISSNADIDQCFSLQHQFNNGGPTICTEYWVGNYDTTWGQPLGKVPDPATVAGNIGHMYYNWNASFNFYMIHGGTNFGFMNGVEFDSPIVTSYDYGSAIAENGDITPVYTAVRSFIQNISDWPQPPLSIPANNPATNYGQVTLQRIGTNLISTLTQIQEACHQAPYPKNFEQIDHGYGYVLYTTTLAKGGKLLSSKWIRDYGYVFVNNVYQGLHNETIVDGVDITLNNWFACGINLTKASIDQLAQRAIKENQQERNFPEKAVGLPGVFVGQFAANTLTDTFFDSRGWGKGQLFVNGYNIGRYWPTAGPQMTLYVPKPFLQQTNTVLLIELTGAQQNFITFIDHAVWN</sequence>
<keyword evidence="3" id="KW-0326">Glycosidase</keyword>
<dbReference type="Proteomes" id="UP000887540">
    <property type="component" value="Unplaced"/>
</dbReference>
<feature type="domain" description="Beta-galactosidase 1-like first all-beta" evidence="6">
    <location>
        <begin position="43"/>
        <end position="151"/>
    </location>
</feature>
<name>A0A914EH22_9BILA</name>
<dbReference type="Pfam" id="PF01301">
    <property type="entry name" value="Glyco_hydro_35"/>
    <property type="match status" value="1"/>
</dbReference>
<dbReference type="SUPFAM" id="SSF49785">
    <property type="entry name" value="Galactose-binding domain-like"/>
    <property type="match status" value="2"/>
</dbReference>
<evidence type="ECO:0000256" key="1">
    <source>
        <dbReference type="ARBA" id="ARBA00009809"/>
    </source>
</evidence>
<dbReference type="InterPro" id="IPR008979">
    <property type="entry name" value="Galactose-bd-like_sf"/>
</dbReference>
<dbReference type="Gene3D" id="2.60.120.260">
    <property type="entry name" value="Galactose-binding domain-like"/>
    <property type="match status" value="4"/>
</dbReference>
<keyword evidence="8" id="KW-1185">Reference proteome</keyword>
<dbReference type="InterPro" id="IPR001944">
    <property type="entry name" value="Glycoside_Hdrlase_35"/>
</dbReference>
<evidence type="ECO:0000313" key="8">
    <source>
        <dbReference type="Proteomes" id="UP000887540"/>
    </source>
</evidence>
<evidence type="ECO:0000259" key="7">
    <source>
        <dbReference type="Pfam" id="PF21467"/>
    </source>
</evidence>
<dbReference type="AlphaFoldDB" id="A0A914EH22"/>
<dbReference type="GO" id="GO:0005975">
    <property type="term" value="P:carbohydrate metabolic process"/>
    <property type="evidence" value="ECO:0007669"/>
    <property type="project" value="InterPro"/>
</dbReference>
<dbReference type="SUPFAM" id="SSF51445">
    <property type="entry name" value="(Trans)glycosidases"/>
    <property type="match status" value="1"/>
</dbReference>
<dbReference type="InterPro" id="IPR048913">
    <property type="entry name" value="BetaGal_gal-bd"/>
</dbReference>
<feature type="domain" description="Glycoside hydrolase 35 catalytic" evidence="5">
    <location>
        <begin position="275"/>
        <end position="452"/>
    </location>
</feature>
<reference evidence="9" key="1">
    <citation type="submission" date="2022-11" db="UniProtKB">
        <authorList>
            <consortium name="WormBaseParasite"/>
        </authorList>
    </citation>
    <scope>IDENTIFICATION</scope>
</reference>
<evidence type="ECO:0000259" key="6">
    <source>
        <dbReference type="Pfam" id="PF21317"/>
    </source>
</evidence>
<proteinExistence type="inferred from homology"/>
<evidence type="ECO:0000256" key="4">
    <source>
        <dbReference type="RuleBase" id="RU003679"/>
    </source>
</evidence>
<dbReference type="InterPro" id="IPR017853">
    <property type="entry name" value="GH"/>
</dbReference>
<protein>
    <submittedName>
        <fullName evidence="9">Beta-galactosidase</fullName>
    </submittedName>
</protein>
<comment type="similarity">
    <text evidence="1 4">Belongs to the glycosyl hydrolase 35 family.</text>
</comment>
<keyword evidence="2" id="KW-0378">Hydrolase</keyword>
<dbReference type="PANTHER" id="PTHR23421">
    <property type="entry name" value="BETA-GALACTOSIDASE RELATED"/>
    <property type="match status" value="1"/>
</dbReference>
<dbReference type="Gene3D" id="3.20.20.80">
    <property type="entry name" value="Glycosidases"/>
    <property type="match status" value="1"/>
</dbReference>
<organism evidence="8 9">
    <name type="scientific">Acrobeloides nanus</name>
    <dbReference type="NCBI Taxonomy" id="290746"/>
    <lineage>
        <taxon>Eukaryota</taxon>
        <taxon>Metazoa</taxon>
        <taxon>Ecdysozoa</taxon>
        <taxon>Nematoda</taxon>
        <taxon>Chromadorea</taxon>
        <taxon>Rhabditida</taxon>
        <taxon>Tylenchina</taxon>
        <taxon>Cephalobomorpha</taxon>
        <taxon>Cephaloboidea</taxon>
        <taxon>Cephalobidae</taxon>
        <taxon>Acrobeloides</taxon>
    </lineage>
</organism>
<feature type="domain" description="Beta-galactosidase galactose-binding" evidence="7">
    <location>
        <begin position="194"/>
        <end position="233"/>
    </location>
</feature>